<accession>A0AA41KG28</accession>
<sequence>MVQRTPAVDDPTRLVCRKCDYSTDVLRPSCPECGGDMVYAPDAPE</sequence>
<evidence type="ECO:0000313" key="2">
    <source>
        <dbReference type="Proteomes" id="UP001166304"/>
    </source>
</evidence>
<proteinExistence type="predicted"/>
<keyword evidence="2" id="KW-1185">Reference proteome</keyword>
<reference evidence="1" key="1">
    <citation type="submission" date="2021-06" db="EMBL/GenBank/DDBJ databases">
        <title>New haloarchaea isolates fom saline soil.</title>
        <authorList>
            <person name="Duran-Viseras A."/>
            <person name="Sanchez-Porro C.S."/>
            <person name="Ventosa A."/>
        </authorList>
    </citation>
    <scope>NUCLEOTIDE SEQUENCE</scope>
    <source>
        <strain evidence="1">JCM 18369</strain>
    </source>
</reference>
<gene>
    <name evidence="1" type="ORF">KTS37_00645</name>
</gene>
<dbReference type="EMBL" id="JAHQXE010000001">
    <property type="protein sequence ID" value="MBV0900281.1"/>
    <property type="molecule type" value="Genomic_DNA"/>
</dbReference>
<evidence type="ECO:0000313" key="1">
    <source>
        <dbReference type="EMBL" id="MBV0900281.1"/>
    </source>
</evidence>
<dbReference type="RefSeq" id="WP_174242931.1">
    <property type="nucleotide sequence ID" value="NZ_JAHQXE010000001.1"/>
</dbReference>
<name>A0AA41KG28_9EURY</name>
<organism evidence="1 2">
    <name type="scientific">Haloarcula salina</name>
    <dbReference type="NCBI Taxonomy" id="1429914"/>
    <lineage>
        <taxon>Archaea</taxon>
        <taxon>Methanobacteriati</taxon>
        <taxon>Methanobacteriota</taxon>
        <taxon>Stenosarchaea group</taxon>
        <taxon>Halobacteria</taxon>
        <taxon>Halobacteriales</taxon>
        <taxon>Haloarculaceae</taxon>
        <taxon>Haloarcula</taxon>
    </lineage>
</organism>
<protein>
    <submittedName>
        <fullName evidence="1">Zinc ribbon-containing protein</fullName>
    </submittedName>
</protein>
<comment type="caution">
    <text evidence="1">The sequence shown here is derived from an EMBL/GenBank/DDBJ whole genome shotgun (WGS) entry which is preliminary data.</text>
</comment>
<dbReference type="AlphaFoldDB" id="A0AA41KG28"/>
<dbReference type="Proteomes" id="UP001166304">
    <property type="component" value="Unassembled WGS sequence"/>
</dbReference>